<proteinExistence type="predicted"/>
<reference evidence="1" key="1">
    <citation type="submission" date="2023-09" db="EMBL/GenBank/DDBJ databases">
        <title>Vallitalea sediminicola and Vallitalea maricola sp. nov., anaerobic bacteria isolated from marine sediment.</title>
        <authorList>
            <person name="Hirano S."/>
            <person name="Maeda A."/>
            <person name="Terahara T."/>
            <person name="Mori K."/>
            <person name="Hamada M."/>
            <person name="Matsumoto R."/>
            <person name="Kobayashi T."/>
        </authorList>
    </citation>
    <scope>NUCLEOTIDE SEQUENCE</scope>
    <source>
        <strain evidence="1">AN17-2</strain>
    </source>
</reference>
<sequence>MIPISGTNIKDFEEIIPQTKTYKLNLLEGKINDYIDGIDAIKQAVFKILETARYQYLIYDFSYGSELNGLIGKDSDYIEMELRRRIRDALTTDDRITNITDFVFSHEGESMSVRFKVISVEGSFESEVMVNV</sequence>
<protein>
    <submittedName>
        <fullName evidence="1">DUF2634 domain-containing protein</fullName>
    </submittedName>
</protein>
<organism evidence="1 2">
    <name type="scientific">Vallitalea maricola</name>
    <dbReference type="NCBI Taxonomy" id="3074433"/>
    <lineage>
        <taxon>Bacteria</taxon>
        <taxon>Bacillati</taxon>
        <taxon>Bacillota</taxon>
        <taxon>Clostridia</taxon>
        <taxon>Lachnospirales</taxon>
        <taxon>Vallitaleaceae</taxon>
        <taxon>Vallitalea</taxon>
    </lineage>
</organism>
<comment type="caution">
    <text evidence="1">The sequence shown here is derived from an EMBL/GenBank/DDBJ whole genome shotgun (WGS) entry which is preliminary data.</text>
</comment>
<gene>
    <name evidence="1" type="ORF">AN2V17_15880</name>
</gene>
<evidence type="ECO:0000313" key="2">
    <source>
        <dbReference type="Proteomes" id="UP001374599"/>
    </source>
</evidence>
<dbReference type="Proteomes" id="UP001374599">
    <property type="component" value="Unassembled WGS sequence"/>
</dbReference>
<evidence type="ECO:0000313" key="1">
    <source>
        <dbReference type="EMBL" id="GMQ62356.1"/>
    </source>
</evidence>
<accession>A0ACB5UHX2</accession>
<dbReference type="EMBL" id="BTPU01000025">
    <property type="protein sequence ID" value="GMQ62356.1"/>
    <property type="molecule type" value="Genomic_DNA"/>
</dbReference>
<name>A0ACB5UHX2_9FIRM</name>
<keyword evidence="2" id="KW-1185">Reference proteome</keyword>